<evidence type="ECO:0000256" key="2">
    <source>
        <dbReference type="ARBA" id="ARBA00022723"/>
    </source>
</evidence>
<name>A0A9W6LQA4_9HYPH</name>
<evidence type="ECO:0000313" key="6">
    <source>
        <dbReference type="Proteomes" id="UP001144323"/>
    </source>
</evidence>
<dbReference type="Pfam" id="PF01546">
    <property type="entry name" value="Peptidase_M20"/>
    <property type="match status" value="1"/>
</dbReference>
<evidence type="ECO:0000259" key="4">
    <source>
        <dbReference type="Pfam" id="PF07687"/>
    </source>
</evidence>
<keyword evidence="6" id="KW-1185">Reference proteome</keyword>
<dbReference type="SUPFAM" id="SSF53187">
    <property type="entry name" value="Zn-dependent exopeptidases"/>
    <property type="match status" value="1"/>
</dbReference>
<reference evidence="5" key="1">
    <citation type="journal article" date="2023" name="Int. J. Syst. Evol. Microbiol.">
        <title>Methylocystis iwaonis sp. nov., a type II methane-oxidizing bacterium from surface soil of a rice paddy field in Japan, and emended description of the genus Methylocystis (ex Whittenbury et al. 1970) Bowman et al. 1993.</title>
        <authorList>
            <person name="Kaise H."/>
            <person name="Sawadogo J.B."/>
            <person name="Alam M.S."/>
            <person name="Ueno C."/>
            <person name="Dianou D."/>
            <person name="Shinjo R."/>
            <person name="Asakawa S."/>
        </authorList>
    </citation>
    <scope>NUCLEOTIDE SEQUENCE</scope>
    <source>
        <strain evidence="5">LMG27198</strain>
    </source>
</reference>
<feature type="domain" description="Peptidase M20 dimerisation" evidence="4">
    <location>
        <begin position="203"/>
        <end position="360"/>
    </location>
</feature>
<evidence type="ECO:0000256" key="1">
    <source>
        <dbReference type="ARBA" id="ARBA00022670"/>
    </source>
</evidence>
<dbReference type="EMBL" id="BSEC01000001">
    <property type="protein sequence ID" value="GLI91325.1"/>
    <property type="molecule type" value="Genomic_DNA"/>
</dbReference>
<gene>
    <name evidence="5" type="ORF">LMG27198_03170</name>
</gene>
<dbReference type="GO" id="GO:0046872">
    <property type="term" value="F:metal ion binding"/>
    <property type="evidence" value="ECO:0007669"/>
    <property type="project" value="UniProtKB-KW"/>
</dbReference>
<dbReference type="PANTHER" id="PTHR43270:SF12">
    <property type="entry name" value="SUCCINYL-DIAMINOPIMELATE DESUCCINYLASE"/>
    <property type="match status" value="1"/>
</dbReference>
<keyword evidence="3" id="KW-0378">Hydrolase</keyword>
<dbReference type="AlphaFoldDB" id="A0A9W6LQA4"/>
<dbReference type="InterPro" id="IPR002933">
    <property type="entry name" value="Peptidase_M20"/>
</dbReference>
<comment type="caution">
    <text evidence="5">The sequence shown here is derived from an EMBL/GenBank/DDBJ whole genome shotgun (WGS) entry which is preliminary data.</text>
</comment>
<dbReference type="NCBIfam" id="NF005914">
    <property type="entry name" value="PRK07907.1"/>
    <property type="match status" value="1"/>
</dbReference>
<dbReference type="RefSeq" id="WP_281799902.1">
    <property type="nucleotide sequence ID" value="NZ_BSEC01000001.1"/>
</dbReference>
<evidence type="ECO:0000313" key="5">
    <source>
        <dbReference type="EMBL" id="GLI91325.1"/>
    </source>
</evidence>
<dbReference type="InterPro" id="IPR051458">
    <property type="entry name" value="Cyt/Met_Dipeptidase"/>
</dbReference>
<dbReference type="PANTHER" id="PTHR43270">
    <property type="entry name" value="BETA-ALA-HIS DIPEPTIDASE"/>
    <property type="match status" value="1"/>
</dbReference>
<keyword evidence="2" id="KW-0479">Metal-binding</keyword>
<sequence>MATIDDVLGTIDANLPASTQRLFDLLSIPSVSTDPAFTQHCLRAANWLADELKGLGYTAEVRETPGHPIVVGHAKAKRADAPHVLFYGHYDVQPPDPLELWETEPFAPRLADGKTGKEIVARGASDDKGQLMTFLEACRAFEQNGGLPCHVTFLFEGEEETGSPSLPAFLAKHREELSQPGIALVCDTSMWNPTTPAITVMLRGLAQEEVFIRIASHDLHSGMFGGPVNNPVHVLAKIIADLHDAEGRVTLPGFYDGVPDIPEDIAEQWRNLEFDQAQWLQDVGLAHVGGEPGRGIMEQIWARPTCDVNGIVGGYTGKGSKTVLPAQASAKFSFRLVGQQDAKSVLESFRAFVRARLPADAKVEFLNHGASNALQLPFGSEALSRARRALASEWGKEAALAGCGGSIPIVGAFKRDLGMDALMIGFALDDDRIHSPNEKYSFTSFHKGARSWARVLDALAA</sequence>
<dbReference type="Proteomes" id="UP001144323">
    <property type="component" value="Unassembled WGS sequence"/>
</dbReference>
<dbReference type="GO" id="GO:0006508">
    <property type="term" value="P:proteolysis"/>
    <property type="evidence" value="ECO:0007669"/>
    <property type="project" value="UniProtKB-KW"/>
</dbReference>
<keyword evidence="1" id="KW-0645">Protease</keyword>
<protein>
    <recommendedName>
        <fullName evidence="4">Peptidase M20 dimerisation domain-containing protein</fullName>
    </recommendedName>
</protein>
<evidence type="ECO:0000256" key="3">
    <source>
        <dbReference type="ARBA" id="ARBA00022801"/>
    </source>
</evidence>
<dbReference type="Gene3D" id="3.30.70.360">
    <property type="match status" value="1"/>
</dbReference>
<organism evidence="5 6">
    <name type="scientific">Methylocystis echinoides</name>
    <dbReference type="NCBI Taxonomy" id="29468"/>
    <lineage>
        <taxon>Bacteria</taxon>
        <taxon>Pseudomonadati</taxon>
        <taxon>Pseudomonadota</taxon>
        <taxon>Alphaproteobacteria</taxon>
        <taxon>Hyphomicrobiales</taxon>
        <taxon>Methylocystaceae</taxon>
        <taxon>Methylocystis</taxon>
    </lineage>
</organism>
<accession>A0A9W6LQA4</accession>
<proteinExistence type="predicted"/>
<dbReference type="GO" id="GO:0008233">
    <property type="term" value="F:peptidase activity"/>
    <property type="evidence" value="ECO:0007669"/>
    <property type="project" value="UniProtKB-KW"/>
</dbReference>
<dbReference type="Gene3D" id="3.40.630.10">
    <property type="entry name" value="Zn peptidases"/>
    <property type="match status" value="1"/>
</dbReference>
<dbReference type="InterPro" id="IPR011650">
    <property type="entry name" value="Peptidase_M20_dimer"/>
</dbReference>
<dbReference type="NCBIfam" id="NF006579">
    <property type="entry name" value="PRK09104.1"/>
    <property type="match status" value="1"/>
</dbReference>
<dbReference type="Pfam" id="PF07687">
    <property type="entry name" value="M20_dimer"/>
    <property type="match status" value="1"/>
</dbReference>